<dbReference type="Proteomes" id="UP001310594">
    <property type="component" value="Unassembled WGS sequence"/>
</dbReference>
<sequence>MASFVETSRLLILPNELLLDIAERLNNQDLMELSRTSRKLRSFVHTHGDVLIDTDRICKQVKAFDLSGLDIVPALYQFAAAHSGISPVPSEWVLSRLFANLWQQCNPTINPWPVEALDVMARLSMPSEQKHINGSWKAVRDAKSRLPFWSEEVMFDRYLWTTYTPLPKVTIKCLQLPLLSQDRGMIYVFRGGEGLKRLEEKLLRRGRLDKKCCSTAGSS</sequence>
<accession>A0AAN7W068</accession>
<dbReference type="Pfam" id="PF00646">
    <property type="entry name" value="F-box"/>
    <property type="match status" value="1"/>
</dbReference>
<gene>
    <name evidence="2" type="ORF">LTR97_007306</name>
</gene>
<comment type="caution">
    <text evidence="2">The sequence shown here is derived from an EMBL/GenBank/DDBJ whole genome shotgun (WGS) entry which is preliminary data.</text>
</comment>
<dbReference type="PROSITE" id="PS50181">
    <property type="entry name" value="FBOX"/>
    <property type="match status" value="1"/>
</dbReference>
<dbReference type="SUPFAM" id="SSF81383">
    <property type="entry name" value="F-box domain"/>
    <property type="match status" value="1"/>
</dbReference>
<dbReference type="EMBL" id="JAVRQU010000011">
    <property type="protein sequence ID" value="KAK5697171.1"/>
    <property type="molecule type" value="Genomic_DNA"/>
</dbReference>
<dbReference type="SMART" id="SM00256">
    <property type="entry name" value="FBOX"/>
    <property type="match status" value="1"/>
</dbReference>
<feature type="domain" description="F-box" evidence="1">
    <location>
        <begin position="7"/>
        <end position="54"/>
    </location>
</feature>
<evidence type="ECO:0000313" key="3">
    <source>
        <dbReference type="Proteomes" id="UP001310594"/>
    </source>
</evidence>
<organism evidence="2 3">
    <name type="scientific">Elasticomyces elasticus</name>
    <dbReference type="NCBI Taxonomy" id="574655"/>
    <lineage>
        <taxon>Eukaryota</taxon>
        <taxon>Fungi</taxon>
        <taxon>Dikarya</taxon>
        <taxon>Ascomycota</taxon>
        <taxon>Pezizomycotina</taxon>
        <taxon>Dothideomycetes</taxon>
        <taxon>Dothideomycetidae</taxon>
        <taxon>Mycosphaerellales</taxon>
        <taxon>Teratosphaeriaceae</taxon>
        <taxon>Elasticomyces</taxon>
    </lineage>
</organism>
<evidence type="ECO:0000259" key="1">
    <source>
        <dbReference type="PROSITE" id="PS50181"/>
    </source>
</evidence>
<name>A0AAN7W068_9PEZI</name>
<evidence type="ECO:0000313" key="2">
    <source>
        <dbReference type="EMBL" id="KAK5697171.1"/>
    </source>
</evidence>
<dbReference type="InterPro" id="IPR036047">
    <property type="entry name" value="F-box-like_dom_sf"/>
</dbReference>
<dbReference type="InterPro" id="IPR001810">
    <property type="entry name" value="F-box_dom"/>
</dbReference>
<reference evidence="2" key="1">
    <citation type="submission" date="2023-08" db="EMBL/GenBank/DDBJ databases">
        <title>Black Yeasts Isolated from many extreme environments.</title>
        <authorList>
            <person name="Coleine C."/>
            <person name="Stajich J.E."/>
            <person name="Selbmann L."/>
        </authorList>
    </citation>
    <scope>NUCLEOTIDE SEQUENCE</scope>
    <source>
        <strain evidence="2">CCFEE 5810</strain>
    </source>
</reference>
<dbReference type="AlphaFoldDB" id="A0AAN7W068"/>
<protein>
    <recommendedName>
        <fullName evidence="1">F-box domain-containing protein</fullName>
    </recommendedName>
</protein>
<proteinExistence type="predicted"/>